<dbReference type="CDD" id="cd04458">
    <property type="entry name" value="CSP_CDS"/>
    <property type="match status" value="1"/>
</dbReference>
<dbReference type="InterPro" id="IPR050181">
    <property type="entry name" value="Cold_shock_domain"/>
</dbReference>
<dbReference type="SMART" id="SM00357">
    <property type="entry name" value="CSP"/>
    <property type="match status" value="1"/>
</dbReference>
<dbReference type="InterPro" id="IPR011129">
    <property type="entry name" value="CSD"/>
</dbReference>
<dbReference type="PROSITE" id="PS51857">
    <property type="entry name" value="CSD_2"/>
    <property type="match status" value="1"/>
</dbReference>
<dbReference type="EMBL" id="BAAANB010000001">
    <property type="protein sequence ID" value="GAA2020151.1"/>
    <property type="molecule type" value="Genomic_DNA"/>
</dbReference>
<dbReference type="PRINTS" id="PR00050">
    <property type="entry name" value="COLDSHOCK"/>
</dbReference>
<dbReference type="InterPro" id="IPR002059">
    <property type="entry name" value="CSP_DNA-bd"/>
</dbReference>
<feature type="domain" description="CSD" evidence="1">
    <location>
        <begin position="1"/>
        <end position="64"/>
    </location>
</feature>
<dbReference type="SUPFAM" id="SSF50249">
    <property type="entry name" value="Nucleic acid-binding proteins"/>
    <property type="match status" value="1"/>
</dbReference>
<dbReference type="Proteomes" id="UP001501285">
    <property type="component" value="Unassembled WGS sequence"/>
</dbReference>
<comment type="caution">
    <text evidence="2">The sequence shown here is derived from an EMBL/GenBank/DDBJ whole genome shotgun (WGS) entry which is preliminary data.</text>
</comment>
<keyword evidence="3" id="KW-1185">Reference proteome</keyword>
<proteinExistence type="predicted"/>
<evidence type="ECO:0000313" key="3">
    <source>
        <dbReference type="Proteomes" id="UP001501285"/>
    </source>
</evidence>
<sequence>MPTGKVRFYDAEKGFGFISEDSGADVFLHANALPAGVTTLKKGVRVEFGIVEGRKGAQALSVKVLDPVQSVAANKSARERKSPEELVVIIEDVVQLLDGVGNGYRVGRRPERKLASNVARALRGLADELEK</sequence>
<dbReference type="PANTHER" id="PTHR11544">
    <property type="entry name" value="COLD SHOCK DOMAIN CONTAINING PROTEINS"/>
    <property type="match status" value="1"/>
</dbReference>
<reference evidence="2 3" key="1">
    <citation type="journal article" date="2019" name="Int. J. Syst. Evol. Microbiol.">
        <title>The Global Catalogue of Microorganisms (GCM) 10K type strain sequencing project: providing services to taxonomists for standard genome sequencing and annotation.</title>
        <authorList>
            <consortium name="The Broad Institute Genomics Platform"/>
            <consortium name="The Broad Institute Genome Sequencing Center for Infectious Disease"/>
            <person name="Wu L."/>
            <person name="Ma J."/>
        </authorList>
    </citation>
    <scope>NUCLEOTIDE SEQUENCE [LARGE SCALE GENOMIC DNA]</scope>
    <source>
        <strain evidence="2 3">JCM 14283</strain>
    </source>
</reference>
<dbReference type="RefSeq" id="WP_343987149.1">
    <property type="nucleotide sequence ID" value="NZ_BAAANB010000001.1"/>
</dbReference>
<evidence type="ECO:0000313" key="2">
    <source>
        <dbReference type="EMBL" id="GAA2020151.1"/>
    </source>
</evidence>
<name>A0ABN2TTL4_9MICO</name>
<evidence type="ECO:0000259" key="1">
    <source>
        <dbReference type="PROSITE" id="PS51857"/>
    </source>
</evidence>
<dbReference type="InterPro" id="IPR012340">
    <property type="entry name" value="NA-bd_OB-fold"/>
</dbReference>
<protein>
    <submittedName>
        <fullName evidence="2">Cold-shock protein</fullName>
    </submittedName>
</protein>
<dbReference type="Pfam" id="PF00313">
    <property type="entry name" value="CSD"/>
    <property type="match status" value="1"/>
</dbReference>
<organism evidence="2 3">
    <name type="scientific">Terrabacter terrae</name>
    <dbReference type="NCBI Taxonomy" id="318434"/>
    <lineage>
        <taxon>Bacteria</taxon>
        <taxon>Bacillati</taxon>
        <taxon>Actinomycetota</taxon>
        <taxon>Actinomycetes</taxon>
        <taxon>Micrococcales</taxon>
        <taxon>Intrasporangiaceae</taxon>
        <taxon>Terrabacter</taxon>
    </lineage>
</organism>
<accession>A0ABN2TTL4</accession>
<gene>
    <name evidence="2" type="ORF">GCM10009740_05550</name>
</gene>
<dbReference type="Gene3D" id="2.40.50.140">
    <property type="entry name" value="Nucleic acid-binding proteins"/>
    <property type="match status" value="1"/>
</dbReference>